<keyword evidence="3" id="KW-1185">Reference proteome</keyword>
<dbReference type="EMBL" id="JABFTP020000124">
    <property type="protein sequence ID" value="KAL3278607.1"/>
    <property type="molecule type" value="Genomic_DNA"/>
</dbReference>
<evidence type="ECO:0000256" key="1">
    <source>
        <dbReference type="SAM" id="MobiDB-lite"/>
    </source>
</evidence>
<reference evidence="2 3" key="1">
    <citation type="journal article" date="2021" name="BMC Biol.">
        <title>Horizontally acquired antibacterial genes associated with adaptive radiation of ladybird beetles.</title>
        <authorList>
            <person name="Li H.S."/>
            <person name="Tang X.F."/>
            <person name="Huang Y.H."/>
            <person name="Xu Z.Y."/>
            <person name="Chen M.L."/>
            <person name="Du X.Y."/>
            <person name="Qiu B.Y."/>
            <person name="Chen P.T."/>
            <person name="Zhang W."/>
            <person name="Slipinski A."/>
            <person name="Escalona H.E."/>
            <person name="Waterhouse R.M."/>
            <person name="Zwick A."/>
            <person name="Pang H."/>
        </authorList>
    </citation>
    <scope>NUCLEOTIDE SEQUENCE [LARGE SCALE GENOMIC DNA]</scope>
    <source>
        <strain evidence="2">SYSU2018</strain>
    </source>
</reference>
<sequence length="383" mass="43199">MSPLPAIPLEVERYIGACLISNHNHQKSKHYHHQAENRDRFQQNRSFNRCNDDGFRVQRCNSLDGWAGGMPLISFVNRNRRPDQQNLVRSTSSGMEDYNLARLAVHTQGAPLILSKTYNHRKNKIQRNQNGGKYPESKPRSGKCETNNNNVNISADSASVASDESYGSGNSDQCLPRIIKPRKRRKKDRKLPAFEAALPHQDFSSDSASPEIVNPNGFPSYDVSRQFDFPGFCDVQNESETPRLHHTFEEVEDVDDDSKTASTTRCQCRYCDPSGQIWDVDKTSYSSFLTPPDRTNVFTYPEFKPDLCLVHELSLLRLDDKGAVDNCDSKETMVATDLEVSTEIVTSLNGHRDLEIKFFSTGGDSARKFGSNFGKDSINLESC</sequence>
<feature type="compositionally biased region" description="Low complexity" evidence="1">
    <location>
        <begin position="147"/>
        <end position="165"/>
    </location>
</feature>
<evidence type="ECO:0000313" key="3">
    <source>
        <dbReference type="Proteomes" id="UP001516400"/>
    </source>
</evidence>
<protein>
    <submittedName>
        <fullName evidence="2">Uncharacterized protein</fullName>
    </submittedName>
</protein>
<feature type="compositionally biased region" description="Basic residues" evidence="1">
    <location>
        <begin position="179"/>
        <end position="189"/>
    </location>
</feature>
<proteinExistence type="predicted"/>
<dbReference type="Proteomes" id="UP001516400">
    <property type="component" value="Unassembled WGS sequence"/>
</dbReference>
<gene>
    <name evidence="2" type="ORF">HHI36_016148</name>
</gene>
<comment type="caution">
    <text evidence="2">The sequence shown here is derived from an EMBL/GenBank/DDBJ whole genome shotgun (WGS) entry which is preliminary data.</text>
</comment>
<evidence type="ECO:0000313" key="2">
    <source>
        <dbReference type="EMBL" id="KAL3278607.1"/>
    </source>
</evidence>
<feature type="region of interest" description="Disordered" evidence="1">
    <location>
        <begin position="117"/>
        <end position="189"/>
    </location>
</feature>
<organism evidence="2 3">
    <name type="scientific">Cryptolaemus montrouzieri</name>
    <dbReference type="NCBI Taxonomy" id="559131"/>
    <lineage>
        <taxon>Eukaryota</taxon>
        <taxon>Metazoa</taxon>
        <taxon>Ecdysozoa</taxon>
        <taxon>Arthropoda</taxon>
        <taxon>Hexapoda</taxon>
        <taxon>Insecta</taxon>
        <taxon>Pterygota</taxon>
        <taxon>Neoptera</taxon>
        <taxon>Endopterygota</taxon>
        <taxon>Coleoptera</taxon>
        <taxon>Polyphaga</taxon>
        <taxon>Cucujiformia</taxon>
        <taxon>Coccinelloidea</taxon>
        <taxon>Coccinellidae</taxon>
        <taxon>Scymninae</taxon>
        <taxon>Scymnini</taxon>
        <taxon>Cryptolaemus</taxon>
    </lineage>
</organism>
<dbReference type="AlphaFoldDB" id="A0ABD2NJM5"/>
<accession>A0ABD2NJM5</accession>
<name>A0ABD2NJM5_9CUCU</name>